<comment type="caution">
    <text evidence="3">The sequence shown here is derived from an EMBL/GenBank/DDBJ whole genome shotgun (WGS) entry which is preliminary data.</text>
</comment>
<keyword evidence="2" id="KW-0812">Transmembrane</keyword>
<keyword evidence="4" id="KW-1185">Reference proteome</keyword>
<feature type="transmembrane region" description="Helical" evidence="2">
    <location>
        <begin position="50"/>
        <end position="74"/>
    </location>
</feature>
<dbReference type="EMBL" id="CAXITT010000508">
    <property type="protein sequence ID" value="CAL1542819.1"/>
    <property type="molecule type" value="Genomic_DNA"/>
</dbReference>
<feature type="region of interest" description="Disordered" evidence="1">
    <location>
        <begin position="539"/>
        <end position="629"/>
    </location>
</feature>
<evidence type="ECO:0000256" key="1">
    <source>
        <dbReference type="SAM" id="MobiDB-lite"/>
    </source>
</evidence>
<name>A0AAV2I9W4_LYMST</name>
<proteinExistence type="predicted"/>
<organism evidence="3 4">
    <name type="scientific">Lymnaea stagnalis</name>
    <name type="common">Great pond snail</name>
    <name type="synonym">Helix stagnalis</name>
    <dbReference type="NCBI Taxonomy" id="6523"/>
    <lineage>
        <taxon>Eukaryota</taxon>
        <taxon>Metazoa</taxon>
        <taxon>Spiralia</taxon>
        <taxon>Lophotrochozoa</taxon>
        <taxon>Mollusca</taxon>
        <taxon>Gastropoda</taxon>
        <taxon>Heterobranchia</taxon>
        <taxon>Euthyneura</taxon>
        <taxon>Panpulmonata</taxon>
        <taxon>Hygrophila</taxon>
        <taxon>Lymnaeoidea</taxon>
        <taxon>Lymnaeidae</taxon>
        <taxon>Lymnaea</taxon>
    </lineage>
</organism>
<feature type="transmembrane region" description="Helical" evidence="2">
    <location>
        <begin position="86"/>
        <end position="107"/>
    </location>
</feature>
<keyword evidence="2" id="KW-1133">Transmembrane helix</keyword>
<reference evidence="3 4" key="1">
    <citation type="submission" date="2024-04" db="EMBL/GenBank/DDBJ databases">
        <authorList>
            <consortium name="Genoscope - CEA"/>
            <person name="William W."/>
        </authorList>
    </citation>
    <scope>NUCLEOTIDE SEQUENCE [LARGE SCALE GENOMIC DNA]</scope>
</reference>
<dbReference type="Proteomes" id="UP001497497">
    <property type="component" value="Unassembled WGS sequence"/>
</dbReference>
<feature type="compositionally biased region" description="Low complexity" evidence="1">
    <location>
        <begin position="320"/>
        <end position="332"/>
    </location>
</feature>
<evidence type="ECO:0000256" key="2">
    <source>
        <dbReference type="SAM" id="Phobius"/>
    </source>
</evidence>
<feature type="region of interest" description="Disordered" evidence="1">
    <location>
        <begin position="195"/>
        <end position="332"/>
    </location>
</feature>
<sequence>MTSPKSSGCELPRRVDHTAHSRKFSSEGHADPTFLELLKHKFLNDDAKPCAGMCMLAFAVPLLIPGITLTVVAFQDETGFAKFGALHIIGMVILAVAILLAVTGVILNIRCQSKVAPDEMLSTHERSRDHERMFNSRGEYQPNVRSCGPLDKIPPATYVPVEGHGAATDGLDGAKGQMSGAAAVSTPDTSVLILGGQCVPNARERSTKTPLSSRRPTDLPTSVGASVGNDHSASAPTGSQSGDRASVKSDPDAHVHFTFTSFGHPTPPLNGQRPPGRTGKPAPPPNSLPTPSSDDLRTRASNNQPASASQAHAPPDRDSYSSSYDSFDSDVSSASYSIHEDVDDAHANEDWSEMGRAAGLQPHKRFEWRLEDEVKSSRNTPRPFSLMNPAVLAPPTNHFVPRHQSGKSASNPLINSEGGVSDVTVGEGGAPAWPRNNDDEGGSPVSRQRLYAVSADPQRPLSDGHAHQPNGQGGLADDSSSKSGSSSSVFPLDADTPVVDLLVINMPDTFSRPSQPLAVDKPAVLDKNTTAVNSDHPVIGVHAEGSNEDSSRMRTPITGDTCMDTPTQDSFNRGPPISEDASTNPPSGESAVVEAPRDTSNFDSVPNDGTPLVENTPTLGFPSGLGTDRDENEVIEAQVTPTISTSSTSERLESSRLIYQISDSSGVIRRDNSLVDLCTAR</sequence>
<accession>A0AAV2I9W4</accession>
<feature type="compositionally biased region" description="Polar residues" evidence="1">
    <location>
        <begin position="208"/>
        <end position="243"/>
    </location>
</feature>
<keyword evidence="2" id="KW-0472">Membrane</keyword>
<gene>
    <name evidence="3" type="ORF">GSLYS_00016353001</name>
</gene>
<dbReference type="AlphaFoldDB" id="A0AAV2I9W4"/>
<feature type="compositionally biased region" description="Low complexity" evidence="1">
    <location>
        <begin position="300"/>
        <end position="313"/>
    </location>
</feature>
<feature type="compositionally biased region" description="Basic and acidic residues" evidence="1">
    <location>
        <begin position="245"/>
        <end position="255"/>
    </location>
</feature>
<feature type="region of interest" description="Disordered" evidence="1">
    <location>
        <begin position="347"/>
        <end position="366"/>
    </location>
</feature>
<evidence type="ECO:0000313" key="3">
    <source>
        <dbReference type="EMBL" id="CAL1542819.1"/>
    </source>
</evidence>
<evidence type="ECO:0000313" key="4">
    <source>
        <dbReference type="Proteomes" id="UP001497497"/>
    </source>
</evidence>
<feature type="region of interest" description="Disordered" evidence="1">
    <location>
        <begin position="371"/>
        <end position="495"/>
    </location>
</feature>
<protein>
    <submittedName>
        <fullName evidence="3">Uncharacterized protein</fullName>
    </submittedName>
</protein>